<sequence>MEERSTQEVVAETARDVKWICRTLARMEEQGDRTEERLRSLEGWQSEKVGEARRDRQIAAGAGGVVGGAVAIVLQMMGWG</sequence>
<dbReference type="OrthoDB" id="112065at2157"/>
<evidence type="ECO:0000313" key="2">
    <source>
        <dbReference type="EMBL" id="TAJ43890.1"/>
    </source>
</evidence>
<name>A0A483CRY1_9EURY</name>
<feature type="transmembrane region" description="Helical" evidence="1">
    <location>
        <begin position="58"/>
        <end position="79"/>
    </location>
</feature>
<reference evidence="2 3" key="1">
    <citation type="submission" date="2017-11" db="EMBL/GenBank/DDBJ databases">
        <title>Isolation and Characterization of Methanofollis Species from Methane Seep Offshore SW Taiwan.</title>
        <authorList>
            <person name="Teng N.-H."/>
            <person name="Lai M.-C."/>
            <person name="Chen S.-C."/>
        </authorList>
    </citation>
    <scope>NUCLEOTIDE SEQUENCE [LARGE SCALE GENOMIC DNA]</scope>
    <source>
        <strain evidence="2 3">FWC-SCC2</strain>
    </source>
</reference>
<keyword evidence="1" id="KW-0812">Transmembrane</keyword>
<organism evidence="2 3">
    <name type="scientific">Methanofollis fontis</name>
    <dbReference type="NCBI Taxonomy" id="2052832"/>
    <lineage>
        <taxon>Archaea</taxon>
        <taxon>Methanobacteriati</taxon>
        <taxon>Methanobacteriota</taxon>
        <taxon>Stenosarchaea group</taxon>
        <taxon>Methanomicrobia</taxon>
        <taxon>Methanomicrobiales</taxon>
        <taxon>Methanomicrobiaceae</taxon>
        <taxon>Methanofollis</taxon>
    </lineage>
</organism>
<gene>
    <name evidence="2" type="ORF">CUJ86_07460</name>
</gene>
<protein>
    <submittedName>
        <fullName evidence="2">Uncharacterized protein</fullName>
    </submittedName>
</protein>
<evidence type="ECO:0000256" key="1">
    <source>
        <dbReference type="SAM" id="Phobius"/>
    </source>
</evidence>
<evidence type="ECO:0000313" key="3">
    <source>
        <dbReference type="Proteomes" id="UP000292580"/>
    </source>
</evidence>
<dbReference type="Proteomes" id="UP000292580">
    <property type="component" value="Unassembled WGS sequence"/>
</dbReference>
<dbReference type="RefSeq" id="WP_130646947.1">
    <property type="nucleotide sequence ID" value="NZ_PGCL01000003.1"/>
</dbReference>
<accession>A0A483CRY1</accession>
<keyword evidence="1" id="KW-0472">Membrane</keyword>
<keyword evidence="3" id="KW-1185">Reference proteome</keyword>
<dbReference type="EMBL" id="PGCL01000003">
    <property type="protein sequence ID" value="TAJ43890.1"/>
    <property type="molecule type" value="Genomic_DNA"/>
</dbReference>
<comment type="caution">
    <text evidence="2">The sequence shown here is derived from an EMBL/GenBank/DDBJ whole genome shotgun (WGS) entry which is preliminary data.</text>
</comment>
<proteinExistence type="predicted"/>
<keyword evidence="1" id="KW-1133">Transmembrane helix</keyword>
<dbReference type="AlphaFoldDB" id="A0A483CRY1"/>